<evidence type="ECO:0000313" key="2">
    <source>
        <dbReference type="Proteomes" id="UP000199601"/>
    </source>
</evidence>
<dbReference type="EMBL" id="CTEC01000002">
    <property type="protein sequence ID" value="CQD17171.1"/>
    <property type="molecule type" value="Genomic_DNA"/>
</dbReference>
<evidence type="ECO:0000313" key="1">
    <source>
        <dbReference type="EMBL" id="CQD17171.1"/>
    </source>
</evidence>
<dbReference type="AlphaFoldDB" id="A0A0U1DK44"/>
<reference evidence="2" key="1">
    <citation type="submission" date="2015-03" db="EMBL/GenBank/DDBJ databases">
        <authorList>
            <person name="Urmite Genomes"/>
        </authorList>
    </citation>
    <scope>NUCLEOTIDE SEQUENCE [LARGE SCALE GENOMIC DNA]</scope>
    <source>
        <strain evidence="2">CSUR P1344</strain>
    </source>
</reference>
<dbReference type="RefSeq" id="WP_167542727.1">
    <property type="nucleotide sequence ID" value="NZ_CTEC01000002.1"/>
</dbReference>
<gene>
    <name evidence="1" type="ORF">BN000_03708</name>
</gene>
<name>A0A0U1DK44_9MYCO</name>
<proteinExistence type="predicted"/>
<accession>A0A0U1DK44</accession>
<dbReference type="Proteomes" id="UP000199601">
    <property type="component" value="Unassembled WGS sequence"/>
</dbReference>
<sequence length="169" mass="17255">MTHALILLLALLIGVVAGLRSLTAPAVVAWAAFLGWIDLHGTWASWMANIVTVVVLTVLAVGELINDKLPKTPARTAPPIFAARIVMGGLAGAALGAWPHWTFSALGAGVIGAVLGTVAGYQARKRLSAVAGRDLPIALLEDAVAIAGGLAIAAVTGHVLTEYLLTAVK</sequence>
<organism evidence="1 2">
    <name type="scientific">Mycobacterium europaeum</name>
    <dbReference type="NCBI Taxonomy" id="761804"/>
    <lineage>
        <taxon>Bacteria</taxon>
        <taxon>Bacillati</taxon>
        <taxon>Actinomycetota</taxon>
        <taxon>Actinomycetes</taxon>
        <taxon>Mycobacteriales</taxon>
        <taxon>Mycobacteriaceae</taxon>
        <taxon>Mycobacterium</taxon>
        <taxon>Mycobacterium simiae complex</taxon>
    </lineage>
</organism>
<protein>
    <submittedName>
        <fullName evidence="1">Putative integral membrane protein</fullName>
    </submittedName>
</protein>
<dbReference type="STRING" id="761804.BN000_03708"/>
<keyword evidence="2" id="KW-1185">Reference proteome</keyword>